<dbReference type="InterPro" id="IPR036670">
    <property type="entry name" value="SecA_X-link_sf"/>
</dbReference>
<dbReference type="GO" id="GO:0005829">
    <property type="term" value="C:cytosol"/>
    <property type="evidence" value="ECO:0007669"/>
    <property type="project" value="TreeGrafter"/>
</dbReference>
<dbReference type="SUPFAM" id="SSF52540">
    <property type="entry name" value="P-loop containing nucleoside triphosphate hydrolases"/>
    <property type="match status" value="2"/>
</dbReference>
<dbReference type="PANTHER" id="PTHR30612">
    <property type="entry name" value="SECA INNER MEMBRANE COMPONENT OF SEC PROTEIN SECRETION SYSTEM"/>
    <property type="match status" value="1"/>
</dbReference>
<dbReference type="InterPro" id="IPR001650">
    <property type="entry name" value="Helicase_C-like"/>
</dbReference>
<keyword evidence="5" id="KW-0547">Nucleotide-binding</keyword>
<dbReference type="Gene3D" id="3.40.50.300">
    <property type="entry name" value="P-loop containing nucleotide triphosphate hydrolases"/>
    <property type="match status" value="2"/>
</dbReference>
<dbReference type="PANTHER" id="PTHR30612:SF0">
    <property type="entry name" value="CHLOROPLAST PROTEIN-TRANSPORTING ATPASE"/>
    <property type="match status" value="1"/>
</dbReference>
<evidence type="ECO:0000259" key="12">
    <source>
        <dbReference type="PROSITE" id="PS51194"/>
    </source>
</evidence>
<dbReference type="InterPro" id="IPR014001">
    <property type="entry name" value="Helicase_ATP-bd"/>
</dbReference>
<dbReference type="Pfam" id="PF07517">
    <property type="entry name" value="SecA_DEAD"/>
    <property type="match status" value="1"/>
</dbReference>
<proteinExistence type="predicted"/>
<organism evidence="14 15">
    <name type="scientific">Ramlibacter agri</name>
    <dbReference type="NCBI Taxonomy" id="2728837"/>
    <lineage>
        <taxon>Bacteria</taxon>
        <taxon>Pseudomonadati</taxon>
        <taxon>Pseudomonadota</taxon>
        <taxon>Betaproteobacteria</taxon>
        <taxon>Burkholderiales</taxon>
        <taxon>Comamonadaceae</taxon>
        <taxon>Ramlibacter</taxon>
    </lineage>
</organism>
<evidence type="ECO:0000313" key="15">
    <source>
        <dbReference type="Proteomes" id="UP000541185"/>
    </source>
</evidence>
<name>A0A848H5H0_9BURK</name>
<evidence type="ECO:0008006" key="16">
    <source>
        <dbReference type="Google" id="ProtNLM"/>
    </source>
</evidence>
<dbReference type="InterPro" id="IPR027417">
    <property type="entry name" value="P-loop_NTPase"/>
</dbReference>
<evidence type="ECO:0000256" key="7">
    <source>
        <dbReference type="ARBA" id="ARBA00022927"/>
    </source>
</evidence>
<keyword evidence="8" id="KW-1278">Translocase</keyword>
<keyword evidence="1" id="KW-0813">Transport</keyword>
<feature type="domain" description="Helicase ATP-binding" evidence="11">
    <location>
        <begin position="101"/>
        <end position="259"/>
    </location>
</feature>
<feature type="domain" description="SecA family profile" evidence="13">
    <location>
        <begin position="11"/>
        <end position="605"/>
    </location>
</feature>
<dbReference type="RefSeq" id="WP_169420131.1">
    <property type="nucleotide sequence ID" value="NZ_JABBFX010000002.1"/>
</dbReference>
<keyword evidence="6" id="KW-0067">ATP-binding</keyword>
<keyword evidence="9" id="KW-0811">Translocation</keyword>
<evidence type="ECO:0000256" key="6">
    <source>
        <dbReference type="ARBA" id="ARBA00022840"/>
    </source>
</evidence>
<evidence type="ECO:0000256" key="2">
    <source>
        <dbReference type="ARBA" id="ARBA00022475"/>
    </source>
</evidence>
<dbReference type="GO" id="GO:0006886">
    <property type="term" value="P:intracellular protein transport"/>
    <property type="evidence" value="ECO:0007669"/>
    <property type="project" value="InterPro"/>
</dbReference>
<dbReference type="PROSITE" id="PS51192">
    <property type="entry name" value="HELICASE_ATP_BIND_1"/>
    <property type="match status" value="1"/>
</dbReference>
<evidence type="ECO:0000256" key="1">
    <source>
        <dbReference type="ARBA" id="ARBA00022448"/>
    </source>
</evidence>
<evidence type="ECO:0000313" key="14">
    <source>
        <dbReference type="EMBL" id="NML45814.1"/>
    </source>
</evidence>
<evidence type="ECO:0000256" key="9">
    <source>
        <dbReference type="ARBA" id="ARBA00023010"/>
    </source>
</evidence>
<keyword evidence="2" id="KW-1003">Cell membrane</keyword>
<dbReference type="InterPro" id="IPR044722">
    <property type="entry name" value="SecA_SF2_C"/>
</dbReference>
<dbReference type="InterPro" id="IPR011130">
    <property type="entry name" value="SecA_preprotein_X-link_dom"/>
</dbReference>
<dbReference type="InterPro" id="IPR000185">
    <property type="entry name" value="SecA"/>
</dbReference>
<dbReference type="SUPFAM" id="SSF81767">
    <property type="entry name" value="Pre-protein crosslinking domain of SecA"/>
    <property type="match status" value="1"/>
</dbReference>
<keyword evidence="10" id="KW-0472">Membrane</keyword>
<keyword evidence="4" id="KW-0997">Cell inner membrane</keyword>
<evidence type="ECO:0000256" key="3">
    <source>
        <dbReference type="ARBA" id="ARBA00022490"/>
    </source>
</evidence>
<sequence>MTAAALAWPAPGVLWGEYPQQEAKKPGESRSRRRLSRRALERFADTVAAALPPDHGGLTQRLAALPALARDPQAWMVEAMVLAATALTQELGYPPHRQQLLAARVLLDERLAEMNTGEGKTAAIALAAAVAALSRTPVHVVTANDYLAQRDAERLQRFYWRLGLRVAFVTQPMEAARRRQAYGADVTYCTAKELAFDYLRDSLGRAAGLAPLEQRARRLAGAQGAGEAPVLRGLCMAILDEADTVLVDEARMPLVLAQAEGSEVEAAFYAGALRTAQQLAPGTDYERRNDGRRFELTAAGRQRLAPWPLAAHALFGHRAHREAAVELALVALLVLRPEHEYIVRDGEVTLIDETTGRPAAGRAWSGGLHQLVELKEGVAATRRNGTLTQITFQRFFPRYLRLAGASGTLREARGELRQVYGLDLVVIPPRVPSRLKQLPLELWPDSPQLWERVADEAARVAGTGRAVLIGTESVAQSETLSEVLGRHGLAHRVLNARQDRDEAELIAAAGGHGRITVATSMAGRGTDIVCDALVLARGGLHVILCQLNASARIDRQFVGRAGRQGQPGSVQRLLAADFPLLVRWWPARWLRWLAHAGRPRALANVTLWLAQRRESFTHRYDRVKLSHVAASEDRDLTFSRQVLHE</sequence>
<evidence type="ECO:0000256" key="5">
    <source>
        <dbReference type="ARBA" id="ARBA00022741"/>
    </source>
</evidence>
<dbReference type="GO" id="GO:0005886">
    <property type="term" value="C:plasma membrane"/>
    <property type="evidence" value="ECO:0007669"/>
    <property type="project" value="TreeGrafter"/>
</dbReference>
<protein>
    <recommendedName>
        <fullName evidence="16">Protein translocase subunit SecA</fullName>
    </recommendedName>
</protein>
<gene>
    <name evidence="14" type="ORF">HHL11_18850</name>
</gene>
<dbReference type="Proteomes" id="UP000541185">
    <property type="component" value="Unassembled WGS sequence"/>
</dbReference>
<keyword evidence="3" id="KW-0963">Cytoplasm</keyword>
<dbReference type="Gene3D" id="3.90.1440.10">
    <property type="entry name" value="SecA, preprotein cross-linking domain"/>
    <property type="match status" value="1"/>
</dbReference>
<reference evidence="14 15" key="1">
    <citation type="submission" date="2020-04" db="EMBL/GenBank/DDBJ databases">
        <title>Ramlibacter sp. G-1-2-2 isolated from soil.</title>
        <authorList>
            <person name="Dahal R.H."/>
        </authorList>
    </citation>
    <scope>NUCLEOTIDE SEQUENCE [LARGE SCALE GENOMIC DNA]</scope>
    <source>
        <strain evidence="14 15">G-1-2-2</strain>
    </source>
</reference>
<dbReference type="PROSITE" id="PS51196">
    <property type="entry name" value="SECA_MOTOR_DEAD"/>
    <property type="match status" value="1"/>
</dbReference>
<keyword evidence="7" id="KW-0653">Protein transport</keyword>
<keyword evidence="15" id="KW-1185">Reference proteome</keyword>
<accession>A0A848H5H0</accession>
<dbReference type="GO" id="GO:0031522">
    <property type="term" value="C:cell envelope Sec protein transport complex"/>
    <property type="evidence" value="ECO:0007669"/>
    <property type="project" value="TreeGrafter"/>
</dbReference>
<evidence type="ECO:0000256" key="10">
    <source>
        <dbReference type="ARBA" id="ARBA00023136"/>
    </source>
</evidence>
<dbReference type="GO" id="GO:0006605">
    <property type="term" value="P:protein targeting"/>
    <property type="evidence" value="ECO:0007669"/>
    <property type="project" value="InterPro"/>
</dbReference>
<dbReference type="Pfam" id="PF21090">
    <property type="entry name" value="P-loop_SecA"/>
    <property type="match status" value="2"/>
</dbReference>
<dbReference type="GO" id="GO:0017038">
    <property type="term" value="P:protein import"/>
    <property type="evidence" value="ECO:0007669"/>
    <property type="project" value="InterPro"/>
</dbReference>
<dbReference type="InterPro" id="IPR014018">
    <property type="entry name" value="SecA_motor_DEAD"/>
</dbReference>
<dbReference type="SMART" id="SM00957">
    <property type="entry name" value="SecA_DEAD"/>
    <property type="match status" value="1"/>
</dbReference>
<dbReference type="GO" id="GO:0043952">
    <property type="term" value="P:protein transport by the Sec complex"/>
    <property type="evidence" value="ECO:0007669"/>
    <property type="project" value="TreeGrafter"/>
</dbReference>
<dbReference type="PROSITE" id="PS51194">
    <property type="entry name" value="HELICASE_CTER"/>
    <property type="match status" value="1"/>
</dbReference>
<evidence type="ECO:0000256" key="8">
    <source>
        <dbReference type="ARBA" id="ARBA00022967"/>
    </source>
</evidence>
<feature type="domain" description="Helicase C-terminal" evidence="12">
    <location>
        <begin position="445"/>
        <end position="613"/>
    </location>
</feature>
<dbReference type="InterPro" id="IPR011115">
    <property type="entry name" value="SecA_DEAD"/>
</dbReference>
<evidence type="ECO:0000256" key="4">
    <source>
        <dbReference type="ARBA" id="ARBA00022519"/>
    </source>
</evidence>
<dbReference type="GO" id="GO:0005524">
    <property type="term" value="F:ATP binding"/>
    <property type="evidence" value="ECO:0007669"/>
    <property type="project" value="UniProtKB-KW"/>
</dbReference>
<dbReference type="SMART" id="SM00958">
    <property type="entry name" value="SecA_PP_bind"/>
    <property type="match status" value="1"/>
</dbReference>
<dbReference type="EMBL" id="JABBFX010000002">
    <property type="protein sequence ID" value="NML45814.1"/>
    <property type="molecule type" value="Genomic_DNA"/>
</dbReference>
<dbReference type="PRINTS" id="PR00906">
    <property type="entry name" value="SECA"/>
</dbReference>
<dbReference type="Pfam" id="PF01043">
    <property type="entry name" value="SecA_PP_bind"/>
    <property type="match status" value="1"/>
</dbReference>
<comment type="caution">
    <text evidence="14">The sequence shown here is derived from an EMBL/GenBank/DDBJ whole genome shotgun (WGS) entry which is preliminary data.</text>
</comment>
<dbReference type="AlphaFoldDB" id="A0A848H5H0"/>
<evidence type="ECO:0000259" key="13">
    <source>
        <dbReference type="PROSITE" id="PS51196"/>
    </source>
</evidence>
<evidence type="ECO:0000259" key="11">
    <source>
        <dbReference type="PROSITE" id="PS51192"/>
    </source>
</evidence>